<protein>
    <submittedName>
        <fullName evidence="1">Uncharacterized protein</fullName>
    </submittedName>
</protein>
<gene>
    <name evidence="1" type="ORF">TNCT_544941</name>
</gene>
<reference evidence="1" key="1">
    <citation type="submission" date="2020-07" db="EMBL/GenBank/DDBJ databases">
        <title>Multicomponent nature underlies the extraordinary mechanical properties of spider dragline silk.</title>
        <authorList>
            <person name="Kono N."/>
            <person name="Nakamura H."/>
            <person name="Mori M."/>
            <person name="Yoshida Y."/>
            <person name="Ohtoshi R."/>
            <person name="Malay A.D."/>
            <person name="Moran D.A.P."/>
            <person name="Tomita M."/>
            <person name="Numata K."/>
            <person name="Arakawa K."/>
        </authorList>
    </citation>
    <scope>NUCLEOTIDE SEQUENCE</scope>
</reference>
<keyword evidence="2" id="KW-1185">Reference proteome</keyword>
<dbReference type="Proteomes" id="UP000887116">
    <property type="component" value="Unassembled WGS sequence"/>
</dbReference>
<feature type="non-terminal residue" evidence="1">
    <location>
        <position position="71"/>
    </location>
</feature>
<proteinExistence type="predicted"/>
<evidence type="ECO:0000313" key="1">
    <source>
        <dbReference type="EMBL" id="GFQ67151.1"/>
    </source>
</evidence>
<name>A0A8X6F1N8_TRICU</name>
<comment type="caution">
    <text evidence="1">The sequence shown here is derived from an EMBL/GenBank/DDBJ whole genome shotgun (WGS) entry which is preliminary data.</text>
</comment>
<accession>A0A8X6F1N8</accession>
<sequence>MFLFLKRFRVLEGTFVDTSPTSPETENSESEEKDRRIPYFLTDLSMNQDWVCCLGGIEKETNSIYIYCTFS</sequence>
<dbReference type="EMBL" id="BMAO01000484">
    <property type="protein sequence ID" value="GFQ67151.1"/>
    <property type="molecule type" value="Genomic_DNA"/>
</dbReference>
<dbReference type="AlphaFoldDB" id="A0A8X6F1N8"/>
<evidence type="ECO:0000313" key="2">
    <source>
        <dbReference type="Proteomes" id="UP000887116"/>
    </source>
</evidence>
<organism evidence="1 2">
    <name type="scientific">Trichonephila clavata</name>
    <name type="common">Joro spider</name>
    <name type="synonym">Nephila clavata</name>
    <dbReference type="NCBI Taxonomy" id="2740835"/>
    <lineage>
        <taxon>Eukaryota</taxon>
        <taxon>Metazoa</taxon>
        <taxon>Ecdysozoa</taxon>
        <taxon>Arthropoda</taxon>
        <taxon>Chelicerata</taxon>
        <taxon>Arachnida</taxon>
        <taxon>Araneae</taxon>
        <taxon>Araneomorphae</taxon>
        <taxon>Entelegynae</taxon>
        <taxon>Araneoidea</taxon>
        <taxon>Nephilidae</taxon>
        <taxon>Trichonephila</taxon>
    </lineage>
</organism>